<dbReference type="GO" id="GO:0005795">
    <property type="term" value="C:Golgi stack"/>
    <property type="evidence" value="ECO:0007669"/>
    <property type="project" value="TreeGrafter"/>
</dbReference>
<dbReference type="AlphaFoldDB" id="A0AAD3DK91"/>
<dbReference type="PANTHER" id="PTHR10013:SF0">
    <property type="entry name" value="GENERAL VESICULAR TRANSPORT FACTOR P115"/>
    <property type="match status" value="1"/>
</dbReference>
<accession>A0AAD3DK91</accession>
<dbReference type="EMBL" id="BMAR01000005">
    <property type="protein sequence ID" value="GFR43390.1"/>
    <property type="molecule type" value="Genomic_DNA"/>
</dbReference>
<evidence type="ECO:0000313" key="4">
    <source>
        <dbReference type="Proteomes" id="UP001054857"/>
    </source>
</evidence>
<keyword evidence="4" id="KW-1185">Reference proteome</keyword>
<dbReference type="GO" id="GO:0005783">
    <property type="term" value="C:endoplasmic reticulum"/>
    <property type="evidence" value="ECO:0007669"/>
    <property type="project" value="TreeGrafter"/>
</dbReference>
<feature type="chain" id="PRO_5042177921" evidence="2">
    <location>
        <begin position="20"/>
        <end position="155"/>
    </location>
</feature>
<evidence type="ECO:0000313" key="3">
    <source>
        <dbReference type="EMBL" id="GFR43390.1"/>
    </source>
</evidence>
<dbReference type="InterPro" id="IPR024095">
    <property type="entry name" value="Vesicle_P115"/>
</dbReference>
<evidence type="ECO:0000256" key="1">
    <source>
        <dbReference type="SAM" id="MobiDB-lite"/>
    </source>
</evidence>
<dbReference type="GO" id="GO:0006888">
    <property type="term" value="P:endoplasmic reticulum to Golgi vesicle-mediated transport"/>
    <property type="evidence" value="ECO:0007669"/>
    <property type="project" value="TreeGrafter"/>
</dbReference>
<feature type="region of interest" description="Disordered" evidence="1">
    <location>
        <begin position="85"/>
        <end position="107"/>
    </location>
</feature>
<feature type="non-terminal residue" evidence="3">
    <location>
        <position position="1"/>
    </location>
</feature>
<evidence type="ECO:0000256" key="2">
    <source>
        <dbReference type="SAM" id="SignalP"/>
    </source>
</evidence>
<dbReference type="GO" id="GO:0048211">
    <property type="term" value="P:Golgi vesicle docking"/>
    <property type="evidence" value="ECO:0007669"/>
    <property type="project" value="TreeGrafter"/>
</dbReference>
<dbReference type="GO" id="GO:0061025">
    <property type="term" value="P:membrane fusion"/>
    <property type="evidence" value="ECO:0007669"/>
    <property type="project" value="TreeGrafter"/>
</dbReference>
<protein>
    <submittedName>
        <fullName evidence="3">Uncharacterized protein</fullName>
    </submittedName>
</protein>
<dbReference type="Proteomes" id="UP001054857">
    <property type="component" value="Unassembled WGS sequence"/>
</dbReference>
<dbReference type="Gene3D" id="1.25.10.10">
    <property type="entry name" value="Leucine-rich Repeat Variant"/>
    <property type="match status" value="1"/>
</dbReference>
<keyword evidence="2" id="KW-0732">Signal</keyword>
<proteinExistence type="predicted"/>
<comment type="caution">
    <text evidence="3">The sequence shown here is derived from an EMBL/GenBank/DDBJ whole genome shotgun (WGS) entry which is preliminary data.</text>
</comment>
<dbReference type="InterPro" id="IPR011989">
    <property type="entry name" value="ARM-like"/>
</dbReference>
<dbReference type="GO" id="GO:0006886">
    <property type="term" value="P:intracellular protein transport"/>
    <property type="evidence" value="ECO:0007669"/>
    <property type="project" value="TreeGrafter"/>
</dbReference>
<gene>
    <name evidence="3" type="ORF">Agub_g4465</name>
</gene>
<feature type="signal peptide" evidence="2">
    <location>
        <begin position="1"/>
        <end position="19"/>
    </location>
</feature>
<dbReference type="PANTHER" id="PTHR10013">
    <property type="entry name" value="GENERAL VESICULAR TRANSPORT FACTOR P115"/>
    <property type="match status" value="1"/>
</dbReference>
<name>A0AAD3DK91_9CHLO</name>
<organism evidence="3 4">
    <name type="scientific">Astrephomene gubernaculifera</name>
    <dbReference type="NCBI Taxonomy" id="47775"/>
    <lineage>
        <taxon>Eukaryota</taxon>
        <taxon>Viridiplantae</taxon>
        <taxon>Chlorophyta</taxon>
        <taxon>core chlorophytes</taxon>
        <taxon>Chlorophyceae</taxon>
        <taxon>CS clade</taxon>
        <taxon>Chlamydomonadales</taxon>
        <taxon>Astrephomenaceae</taxon>
        <taxon>Astrephomene</taxon>
    </lineage>
</organism>
<sequence>MMGLLEVLRLLCAPPSSSASESDRAAEASNRAANQAKLLAAGALEALAAAALAEGGVPSPPVRAAALAALGDLVADLQPAQERLGRATVRPGPLQPSAAEAEGAPAPPAAEAEEVVPVLHAVLRVALYGNDAAERAAAEHVIACYCRGNAEGQTG</sequence>
<reference evidence="3 4" key="1">
    <citation type="journal article" date="2021" name="Sci. Rep.">
        <title>Genome sequencing of the multicellular alga Astrephomene provides insights into convergent evolution of germ-soma differentiation.</title>
        <authorList>
            <person name="Yamashita S."/>
            <person name="Yamamoto K."/>
            <person name="Matsuzaki R."/>
            <person name="Suzuki S."/>
            <person name="Yamaguchi H."/>
            <person name="Hirooka S."/>
            <person name="Minakuchi Y."/>
            <person name="Miyagishima S."/>
            <person name="Kawachi M."/>
            <person name="Toyoda A."/>
            <person name="Nozaki H."/>
        </authorList>
    </citation>
    <scope>NUCLEOTIDE SEQUENCE [LARGE SCALE GENOMIC DNA]</scope>
    <source>
        <strain evidence="3 4">NIES-4017</strain>
    </source>
</reference>
<dbReference type="GO" id="GO:0012507">
    <property type="term" value="C:ER to Golgi transport vesicle membrane"/>
    <property type="evidence" value="ECO:0007669"/>
    <property type="project" value="TreeGrafter"/>
</dbReference>